<sequence>MPEPTNSVPERTHMKYTGSIRKMQTRHNDTIQYRLPVGDERVNMNALTGSNIKFIFHHEINCIACGRKTRKSFNQGFCYPCFQSLAQCDICIIKPEKCHYTEGSCRQPEWGEEFCLKDHYVYLANSSGLKVGITRCTQIPTRWMDQGATQALPIFRVKDRLTSGMVEVIFKNHVADKTSWQKMLKGEAEKLDMHARRDELYELCETAINELIAISGNNAIEYLSNESVVDIHYPIDQYPLKVKSFNFDKTPEVSGNLKGIKGQYLILDTGVLNMRKFAGYQLTLEV</sequence>
<dbReference type="InterPro" id="IPR021246">
    <property type="entry name" value="DUF2797"/>
</dbReference>
<dbReference type="AlphaFoldDB" id="A0A3B0XSZ7"/>
<dbReference type="Pfam" id="PF10977">
    <property type="entry name" value="DUF2797"/>
    <property type="match status" value="1"/>
</dbReference>
<organism evidence="1">
    <name type="scientific">hydrothermal vent metagenome</name>
    <dbReference type="NCBI Taxonomy" id="652676"/>
    <lineage>
        <taxon>unclassified sequences</taxon>
        <taxon>metagenomes</taxon>
        <taxon>ecological metagenomes</taxon>
    </lineage>
</organism>
<dbReference type="EMBL" id="UOFI01000074">
    <property type="protein sequence ID" value="VAW66322.1"/>
    <property type="molecule type" value="Genomic_DNA"/>
</dbReference>
<gene>
    <name evidence="1" type="ORF">MNBD_GAMMA09-3499</name>
</gene>
<accession>A0A3B0XSZ7</accession>
<evidence type="ECO:0000313" key="1">
    <source>
        <dbReference type="EMBL" id="VAW66322.1"/>
    </source>
</evidence>
<reference evidence="1" key="1">
    <citation type="submission" date="2018-06" db="EMBL/GenBank/DDBJ databases">
        <authorList>
            <person name="Zhirakovskaya E."/>
        </authorList>
    </citation>
    <scope>NUCLEOTIDE SEQUENCE</scope>
</reference>
<name>A0A3B0XSZ7_9ZZZZ</name>
<protein>
    <recommendedName>
        <fullName evidence="2">DUF2797 domain-containing protein</fullName>
    </recommendedName>
</protein>
<proteinExistence type="predicted"/>
<evidence type="ECO:0008006" key="2">
    <source>
        <dbReference type="Google" id="ProtNLM"/>
    </source>
</evidence>